<dbReference type="Proteomes" id="UP000230390">
    <property type="component" value="Unassembled WGS sequence"/>
</dbReference>
<gene>
    <name evidence="1" type="ORF">CR105_00240</name>
</gene>
<dbReference type="AlphaFoldDB" id="A0A2G8TLZ6"/>
<reference evidence="1 2" key="1">
    <citation type="submission" date="2017-10" db="EMBL/GenBank/DDBJ databases">
        <title>Massilia psychrophilum sp. nov., a novel purple-pigmented bacterium isolated from Tianshan glacier, Xinjiang Municipality, China.</title>
        <authorList>
            <person name="Wang H."/>
        </authorList>
    </citation>
    <scope>NUCLEOTIDE SEQUENCE [LARGE SCALE GENOMIC DNA]</scope>
    <source>
        <strain evidence="1 2">JCM 30074</strain>
    </source>
</reference>
<comment type="caution">
    <text evidence="1">The sequence shown here is derived from an EMBL/GenBank/DDBJ whole genome shotgun (WGS) entry which is preliminary data.</text>
</comment>
<evidence type="ECO:0000313" key="2">
    <source>
        <dbReference type="Proteomes" id="UP000230390"/>
    </source>
</evidence>
<keyword evidence="2" id="KW-1185">Reference proteome</keyword>
<protein>
    <submittedName>
        <fullName evidence="1">Uncharacterized protein</fullName>
    </submittedName>
</protein>
<dbReference type="EMBL" id="PDOC01000001">
    <property type="protein sequence ID" value="PIL46628.1"/>
    <property type="molecule type" value="Genomic_DNA"/>
</dbReference>
<organism evidence="1 2">
    <name type="scientific">Massilia eurypsychrophila</name>
    <dbReference type="NCBI Taxonomy" id="1485217"/>
    <lineage>
        <taxon>Bacteria</taxon>
        <taxon>Pseudomonadati</taxon>
        <taxon>Pseudomonadota</taxon>
        <taxon>Betaproteobacteria</taxon>
        <taxon>Burkholderiales</taxon>
        <taxon>Oxalobacteraceae</taxon>
        <taxon>Telluria group</taxon>
        <taxon>Massilia</taxon>
    </lineage>
</organism>
<proteinExistence type="predicted"/>
<name>A0A2G8TLZ6_9BURK</name>
<accession>A0A2G8TLZ6</accession>
<sequence length="265" mass="29224">MPGDAPVPRRLFHAADAAGVETVVRRRALRALDWRLGWDGPLVRYGVELVETFLHQRADATADPLREQFRRATLLNFNPCGSHFDGFVARLFECAEPQSLPGYAIGFSAAHAGASMQLLPAIYSHEQQLAIVQMLYQCCEDYFVSAVHRFGEQHRTELLTPCWDKFRQCIGTCLMRFRAPAACHEREWIALALGAAAQADDAIGFVVVDNRLVPVVAIDIGALPLDVIAIGAALPFESTREALSAFLRRQRTHGVAIVRASSLAT</sequence>
<evidence type="ECO:0000313" key="1">
    <source>
        <dbReference type="EMBL" id="PIL46628.1"/>
    </source>
</evidence>